<dbReference type="PANTHER" id="PTHR34848:SF1">
    <property type="entry name" value="BIFUNCTIONAL ADENOSYLCOBALAMIN BIOSYNTHESIS PROTEIN COBU"/>
    <property type="match status" value="1"/>
</dbReference>
<dbReference type="GO" id="GO:0008820">
    <property type="term" value="F:cobinamide phosphate guanylyltransferase activity"/>
    <property type="evidence" value="ECO:0007669"/>
    <property type="project" value="UniProtKB-UniRule"/>
</dbReference>
<evidence type="ECO:0000256" key="3">
    <source>
        <dbReference type="ARBA" id="ARBA00001522"/>
    </source>
</evidence>
<dbReference type="GO" id="GO:0005524">
    <property type="term" value="F:ATP binding"/>
    <property type="evidence" value="ECO:0007669"/>
    <property type="project" value="UniProtKB-UniRule"/>
</dbReference>
<dbReference type="GO" id="GO:0005525">
    <property type="term" value="F:GTP binding"/>
    <property type="evidence" value="ECO:0007669"/>
    <property type="project" value="UniProtKB-UniRule"/>
</dbReference>
<comment type="pathway">
    <text evidence="6 14">Cofactor biosynthesis; adenosylcobalamin biosynthesis; adenosylcobalamin from cob(II)yrinate a,c-diamide: step 5/7.</text>
</comment>
<dbReference type="CDD" id="cd00544">
    <property type="entry name" value="CobU"/>
    <property type="match status" value="1"/>
</dbReference>
<evidence type="ECO:0000256" key="8">
    <source>
        <dbReference type="ARBA" id="ARBA00022573"/>
    </source>
</evidence>
<dbReference type="GO" id="GO:0043752">
    <property type="term" value="F:adenosylcobinamide kinase activity"/>
    <property type="evidence" value="ECO:0007669"/>
    <property type="project" value="UniProtKB-EC"/>
</dbReference>
<feature type="binding site" evidence="16">
    <location>
        <begin position="64"/>
        <end position="67"/>
    </location>
    <ligand>
        <name>GTP</name>
        <dbReference type="ChEBI" id="CHEBI:37565"/>
    </ligand>
</feature>
<protein>
    <recommendedName>
        <fullName evidence="14">Bifunctional adenosylcobalamin biosynthesis protein</fullName>
        <ecNumber evidence="14">2.7.1.156</ecNumber>
        <ecNumber evidence="14">2.7.7.62</ecNumber>
    </recommendedName>
</protein>
<evidence type="ECO:0000256" key="15">
    <source>
        <dbReference type="PIRSR" id="PIRSR006135-1"/>
    </source>
</evidence>
<comment type="catalytic activity">
    <reaction evidence="3">
        <text>adenosylcob(III)inamide + GTP = adenosylcob(III)inamide phosphate + GDP + H(+)</text>
        <dbReference type="Rhea" id="RHEA:15765"/>
        <dbReference type="ChEBI" id="CHEBI:2480"/>
        <dbReference type="ChEBI" id="CHEBI:15378"/>
        <dbReference type="ChEBI" id="CHEBI:37565"/>
        <dbReference type="ChEBI" id="CHEBI:58189"/>
        <dbReference type="ChEBI" id="CHEBI:58502"/>
        <dbReference type="EC" id="2.7.1.156"/>
    </reaction>
</comment>
<dbReference type="EMBL" id="JAGMWN010000010">
    <property type="protein sequence ID" value="MBP5858679.1"/>
    <property type="molecule type" value="Genomic_DNA"/>
</dbReference>
<feature type="binding site" evidence="16">
    <location>
        <position position="75"/>
    </location>
    <ligand>
        <name>GTP</name>
        <dbReference type="ChEBI" id="CHEBI:37565"/>
    </ligand>
</feature>
<name>A0A8J7V5A8_9PROT</name>
<evidence type="ECO:0000256" key="1">
    <source>
        <dbReference type="ARBA" id="ARBA00000312"/>
    </source>
</evidence>
<feature type="binding site" evidence="16">
    <location>
        <begin position="47"/>
        <end position="49"/>
    </location>
    <ligand>
        <name>GTP</name>
        <dbReference type="ChEBI" id="CHEBI:37565"/>
    </ligand>
</feature>
<dbReference type="EC" id="2.7.7.62" evidence="14"/>
<keyword evidence="9 14" id="KW-0808">Transferase</keyword>
<dbReference type="Proteomes" id="UP000672602">
    <property type="component" value="Unassembled WGS sequence"/>
</dbReference>
<evidence type="ECO:0000256" key="14">
    <source>
        <dbReference type="PIRNR" id="PIRNR006135"/>
    </source>
</evidence>
<keyword evidence="18" id="KW-1185">Reference proteome</keyword>
<dbReference type="Gene3D" id="3.40.50.300">
    <property type="entry name" value="P-loop containing nucleotide triphosphate hydrolases"/>
    <property type="match status" value="1"/>
</dbReference>
<comment type="caution">
    <text evidence="17">The sequence shown here is derived from an EMBL/GenBank/DDBJ whole genome shotgun (WGS) entry which is preliminary data.</text>
</comment>
<feature type="active site" description="GMP-histidine intermediate" evidence="15">
    <location>
        <position position="63"/>
    </location>
</feature>
<dbReference type="InterPro" id="IPR003203">
    <property type="entry name" value="CobU/CobP"/>
</dbReference>
<accession>A0A8J7V5A8</accession>
<evidence type="ECO:0000256" key="4">
    <source>
        <dbReference type="ARBA" id="ARBA00003889"/>
    </source>
</evidence>
<dbReference type="InterPro" id="IPR027417">
    <property type="entry name" value="P-loop_NTPase"/>
</dbReference>
<keyword evidence="8 14" id="KW-0169">Cobalamin biosynthesis</keyword>
<evidence type="ECO:0000256" key="13">
    <source>
        <dbReference type="ARBA" id="ARBA00023134"/>
    </source>
</evidence>
<sequence>MDWPTPEPLARGTHFLLGGARSGKTARAIAIAEEAHATRGLTPIYIATAQAHDAEMRARIEAHKAERGPHWRAREAPLDLPEAIAAAAAPDTVLLVDCLTLWVTNLMLADYDVEAAGADLIAALTVAREDAAGPIAVVSNEVGLGIVPDNALARAFRDEAGRLHQQVAAMADRVEFMAAGLALRMKG</sequence>
<evidence type="ECO:0000256" key="5">
    <source>
        <dbReference type="ARBA" id="ARBA00004692"/>
    </source>
</evidence>
<comment type="catalytic activity">
    <reaction evidence="1 14">
        <text>adenosylcob(III)inamide + ATP = adenosylcob(III)inamide phosphate + ADP + H(+)</text>
        <dbReference type="Rhea" id="RHEA:15769"/>
        <dbReference type="ChEBI" id="CHEBI:2480"/>
        <dbReference type="ChEBI" id="CHEBI:15378"/>
        <dbReference type="ChEBI" id="CHEBI:30616"/>
        <dbReference type="ChEBI" id="CHEBI:58502"/>
        <dbReference type="ChEBI" id="CHEBI:456216"/>
        <dbReference type="EC" id="2.7.1.156"/>
    </reaction>
</comment>
<dbReference type="RefSeq" id="WP_210683323.1">
    <property type="nucleotide sequence ID" value="NZ_JAGMWN010000010.1"/>
</dbReference>
<dbReference type="GO" id="GO:0009236">
    <property type="term" value="P:cobalamin biosynthetic process"/>
    <property type="evidence" value="ECO:0007669"/>
    <property type="project" value="UniProtKB-UniRule"/>
</dbReference>
<comment type="pathway">
    <text evidence="5 14">Cofactor biosynthesis; adenosylcobalamin biosynthesis; adenosylcobalamin from cob(II)yrinate a,c-diamide: step 6/7.</text>
</comment>
<dbReference type="AlphaFoldDB" id="A0A8J7V5A8"/>
<comment type="function">
    <text evidence="4 14">Catalyzes ATP-dependent phosphorylation of adenosylcobinamide and addition of GMP to adenosylcobinamide phosphate.</text>
</comment>
<dbReference type="NCBIfam" id="NF004469">
    <property type="entry name" value="PRK05800.1"/>
    <property type="match status" value="1"/>
</dbReference>
<evidence type="ECO:0000256" key="2">
    <source>
        <dbReference type="ARBA" id="ARBA00000711"/>
    </source>
</evidence>
<dbReference type="PIRSF" id="PIRSF006135">
    <property type="entry name" value="CobU"/>
    <property type="match status" value="1"/>
</dbReference>
<gene>
    <name evidence="17" type="primary">cobU</name>
    <name evidence="17" type="ORF">KAJ83_16790</name>
</gene>
<evidence type="ECO:0000256" key="16">
    <source>
        <dbReference type="PIRSR" id="PIRSR006135-2"/>
    </source>
</evidence>
<evidence type="ECO:0000256" key="12">
    <source>
        <dbReference type="ARBA" id="ARBA00022840"/>
    </source>
</evidence>
<keyword evidence="12 14" id="KW-0067">ATP-binding</keyword>
<evidence type="ECO:0000256" key="6">
    <source>
        <dbReference type="ARBA" id="ARBA00005159"/>
    </source>
</evidence>
<evidence type="ECO:0000256" key="9">
    <source>
        <dbReference type="ARBA" id="ARBA00022679"/>
    </source>
</evidence>
<reference evidence="17" key="1">
    <citation type="submission" date="2021-04" db="EMBL/GenBank/DDBJ databases">
        <authorList>
            <person name="Zhang D.-C."/>
        </authorList>
    </citation>
    <scope>NUCLEOTIDE SEQUENCE</scope>
    <source>
        <strain evidence="17">CGMCC 1.15697</strain>
    </source>
</reference>
<evidence type="ECO:0000256" key="11">
    <source>
        <dbReference type="ARBA" id="ARBA00022777"/>
    </source>
</evidence>
<evidence type="ECO:0000313" key="18">
    <source>
        <dbReference type="Proteomes" id="UP000672602"/>
    </source>
</evidence>
<comment type="catalytic activity">
    <reaction evidence="2 14">
        <text>adenosylcob(III)inamide phosphate + GTP + H(+) = adenosylcob(III)inamide-GDP + diphosphate</text>
        <dbReference type="Rhea" id="RHEA:22712"/>
        <dbReference type="ChEBI" id="CHEBI:15378"/>
        <dbReference type="ChEBI" id="CHEBI:33019"/>
        <dbReference type="ChEBI" id="CHEBI:37565"/>
        <dbReference type="ChEBI" id="CHEBI:58502"/>
        <dbReference type="ChEBI" id="CHEBI:60487"/>
        <dbReference type="EC" id="2.7.7.62"/>
    </reaction>
</comment>
<keyword evidence="13 14" id="KW-0342">GTP-binding</keyword>
<evidence type="ECO:0000256" key="10">
    <source>
        <dbReference type="ARBA" id="ARBA00022741"/>
    </source>
</evidence>
<dbReference type="UniPathway" id="UPA00148">
    <property type="reaction ID" value="UER00236"/>
</dbReference>
<organism evidence="17 18">
    <name type="scientific">Marivibrio halodurans</name>
    <dbReference type="NCBI Taxonomy" id="2039722"/>
    <lineage>
        <taxon>Bacteria</taxon>
        <taxon>Pseudomonadati</taxon>
        <taxon>Pseudomonadota</taxon>
        <taxon>Alphaproteobacteria</taxon>
        <taxon>Rhodospirillales</taxon>
        <taxon>Rhodospirillaceae</taxon>
        <taxon>Marivibrio</taxon>
    </lineage>
</organism>
<comment type="similarity">
    <text evidence="7 14">Belongs to the CobU/CobP family.</text>
</comment>
<keyword evidence="17" id="KW-0548">Nucleotidyltransferase</keyword>
<feature type="binding site" evidence="16">
    <location>
        <position position="97"/>
    </location>
    <ligand>
        <name>GTP</name>
        <dbReference type="ChEBI" id="CHEBI:37565"/>
    </ligand>
</feature>
<proteinExistence type="inferred from homology"/>
<dbReference type="Pfam" id="PF02283">
    <property type="entry name" value="CobU"/>
    <property type="match status" value="1"/>
</dbReference>
<evidence type="ECO:0000313" key="17">
    <source>
        <dbReference type="EMBL" id="MBP5858679.1"/>
    </source>
</evidence>
<dbReference type="SUPFAM" id="SSF52540">
    <property type="entry name" value="P-loop containing nucleoside triphosphate hydrolases"/>
    <property type="match status" value="1"/>
</dbReference>
<keyword evidence="10 14" id="KW-0547">Nucleotide-binding</keyword>
<evidence type="ECO:0000256" key="7">
    <source>
        <dbReference type="ARBA" id="ARBA00007490"/>
    </source>
</evidence>
<keyword evidence="11 14" id="KW-0418">Kinase</keyword>
<dbReference type="PANTHER" id="PTHR34848">
    <property type="match status" value="1"/>
</dbReference>
<dbReference type="EC" id="2.7.1.156" evidence="14"/>